<protein>
    <submittedName>
        <fullName evidence="3">TRPL translocation defect protein 14</fullName>
    </submittedName>
</protein>
<dbReference type="OrthoDB" id="6375174at2759"/>
<feature type="domain" description="NadR/Ttd14 AAA" evidence="1">
    <location>
        <begin position="102"/>
        <end position="310"/>
    </location>
</feature>
<dbReference type="EMBL" id="CAMXCT010002391">
    <property type="protein sequence ID" value="CAI3997884.1"/>
    <property type="molecule type" value="Genomic_DNA"/>
</dbReference>
<dbReference type="PANTHER" id="PTHR34932">
    <property type="entry name" value="TRPL TRANSLOCATION DEFECT PROTEIN 14"/>
    <property type="match status" value="1"/>
</dbReference>
<dbReference type="AlphaFoldDB" id="A0A9P1CUB7"/>
<accession>A0A9P1CUB7</accession>
<keyword evidence="4" id="KW-1185">Reference proteome</keyword>
<dbReference type="InterPro" id="IPR053227">
    <property type="entry name" value="TRPL-trafficking_regulator"/>
</dbReference>
<evidence type="ECO:0000313" key="4">
    <source>
        <dbReference type="Proteomes" id="UP001152797"/>
    </source>
</evidence>
<comment type="caution">
    <text evidence="2">The sequence shown here is derived from an EMBL/GenBank/DDBJ whole genome shotgun (WGS) entry which is preliminary data.</text>
</comment>
<dbReference type="SUPFAM" id="SSF52540">
    <property type="entry name" value="P-loop containing nucleoside triphosphate hydrolases"/>
    <property type="match status" value="1"/>
</dbReference>
<reference evidence="2" key="1">
    <citation type="submission" date="2022-10" db="EMBL/GenBank/DDBJ databases">
        <authorList>
            <person name="Chen Y."/>
            <person name="Dougan E. K."/>
            <person name="Chan C."/>
            <person name="Rhodes N."/>
            <person name="Thang M."/>
        </authorList>
    </citation>
    <scope>NUCLEOTIDE SEQUENCE</scope>
</reference>
<evidence type="ECO:0000313" key="3">
    <source>
        <dbReference type="EMBL" id="CAL4785196.1"/>
    </source>
</evidence>
<dbReference type="Proteomes" id="UP001152797">
    <property type="component" value="Unassembled WGS sequence"/>
</dbReference>
<dbReference type="EMBL" id="CAMXCT030002391">
    <property type="protein sequence ID" value="CAL4785196.1"/>
    <property type="molecule type" value="Genomic_DNA"/>
</dbReference>
<dbReference type="GO" id="GO:0035091">
    <property type="term" value="F:phosphatidylinositol binding"/>
    <property type="evidence" value="ECO:0007669"/>
    <property type="project" value="TreeGrafter"/>
</dbReference>
<reference evidence="3 4" key="2">
    <citation type="submission" date="2024-05" db="EMBL/GenBank/DDBJ databases">
        <authorList>
            <person name="Chen Y."/>
            <person name="Shah S."/>
            <person name="Dougan E. K."/>
            <person name="Thang M."/>
            <person name="Chan C."/>
        </authorList>
    </citation>
    <scope>NUCLEOTIDE SEQUENCE [LARGE SCALE GENOMIC DNA]</scope>
</reference>
<dbReference type="InterPro" id="IPR027417">
    <property type="entry name" value="P-loop_NTPase"/>
</dbReference>
<dbReference type="GO" id="GO:0070300">
    <property type="term" value="F:phosphatidic acid binding"/>
    <property type="evidence" value="ECO:0007669"/>
    <property type="project" value="TreeGrafter"/>
</dbReference>
<dbReference type="Gene3D" id="3.40.50.300">
    <property type="entry name" value="P-loop containing nucleotide triphosphate hydrolases"/>
    <property type="match status" value="1"/>
</dbReference>
<sequence length="387" mass="44359">MQFQRAARAVRPLGAALSLHAICWAPNYRQEGGVQRRSRLDVSYGQKNEAVKAQEITSPPVEVQLERLIRTACQRGLDEDFEVVRKLRMLEDDLWQRGKIHRVVLTGGPCGGKSTVMSDLIQMLSDKNFLVFTMPEIATEMFNWSGGRMWDDFKEEGLADDETWAKLQFEMTSVQMRIEDSIVMMARQSLAKRRMLPEPPRGAVILFDRGVVDNVAYCTEEAWSMVQEELGTTTARLRDRRYDYVIHLVTAANGAEKFYTLQQAEGYLAKELKMWRSADGTESARHESPDQARDMDMKTQQAWMGAKNHHIVSNAGKDFAQKREEVKNIIRRIIGDRVQEERSARLVCEFISCDDMKRFLRADPQVAYTSFSEVRSTLLSDKADKSK</sequence>
<gene>
    <name evidence="2" type="ORF">C1SCF055_LOCUS24222</name>
</gene>
<dbReference type="EMBL" id="CAMXCT020002391">
    <property type="protein sequence ID" value="CAL1151259.1"/>
    <property type="molecule type" value="Genomic_DNA"/>
</dbReference>
<organism evidence="2">
    <name type="scientific">Cladocopium goreaui</name>
    <dbReference type="NCBI Taxonomy" id="2562237"/>
    <lineage>
        <taxon>Eukaryota</taxon>
        <taxon>Sar</taxon>
        <taxon>Alveolata</taxon>
        <taxon>Dinophyceae</taxon>
        <taxon>Suessiales</taxon>
        <taxon>Symbiodiniaceae</taxon>
        <taxon>Cladocopium</taxon>
    </lineage>
</organism>
<proteinExistence type="predicted"/>
<dbReference type="GO" id="GO:0005525">
    <property type="term" value="F:GTP binding"/>
    <property type="evidence" value="ECO:0007669"/>
    <property type="project" value="TreeGrafter"/>
</dbReference>
<dbReference type="Pfam" id="PF13521">
    <property type="entry name" value="AAA_28"/>
    <property type="match status" value="1"/>
</dbReference>
<dbReference type="InterPro" id="IPR038727">
    <property type="entry name" value="NadR/Ttd14_AAA_dom"/>
</dbReference>
<name>A0A9P1CUB7_9DINO</name>
<evidence type="ECO:0000259" key="1">
    <source>
        <dbReference type="Pfam" id="PF13521"/>
    </source>
</evidence>
<evidence type="ECO:0000313" key="2">
    <source>
        <dbReference type="EMBL" id="CAI3997884.1"/>
    </source>
</evidence>
<dbReference type="PANTHER" id="PTHR34932:SF1">
    <property type="entry name" value="TRPL TRANSLOCATION DEFECT PROTEIN 14"/>
    <property type="match status" value="1"/>
</dbReference>